<name>A0A250IGI4_9BACT</name>
<gene>
    <name evidence="1" type="ORF">MEBOL_003727</name>
</gene>
<proteinExistence type="predicted"/>
<reference evidence="1 2" key="1">
    <citation type="submission" date="2017-06" db="EMBL/GenBank/DDBJ databases">
        <authorList>
            <person name="Kim H.J."/>
            <person name="Triplett B.A."/>
        </authorList>
    </citation>
    <scope>NUCLEOTIDE SEQUENCE [LARGE SCALE GENOMIC DNA]</scope>
    <source>
        <strain evidence="1 2">DSM 14713</strain>
    </source>
</reference>
<keyword evidence="2" id="KW-1185">Reference proteome</keyword>
<dbReference type="EMBL" id="CP022163">
    <property type="protein sequence ID" value="ATB30267.1"/>
    <property type="molecule type" value="Genomic_DNA"/>
</dbReference>
<dbReference type="KEGG" id="mbd:MEBOL_003727"/>
<protein>
    <submittedName>
        <fullName evidence="1">Uncharacterized protein</fullName>
    </submittedName>
</protein>
<organism evidence="1 2">
    <name type="scientific">Melittangium boletus DSM 14713</name>
    <dbReference type="NCBI Taxonomy" id="1294270"/>
    <lineage>
        <taxon>Bacteria</taxon>
        <taxon>Pseudomonadati</taxon>
        <taxon>Myxococcota</taxon>
        <taxon>Myxococcia</taxon>
        <taxon>Myxococcales</taxon>
        <taxon>Cystobacterineae</taxon>
        <taxon>Archangiaceae</taxon>
        <taxon>Melittangium</taxon>
    </lineage>
</organism>
<evidence type="ECO:0000313" key="1">
    <source>
        <dbReference type="EMBL" id="ATB30267.1"/>
    </source>
</evidence>
<accession>A0A250IGI4</accession>
<dbReference type="AlphaFoldDB" id="A0A250IGI4"/>
<dbReference type="OrthoDB" id="5524933at2"/>
<sequence length="81" mass="8231">MAEAPECSLEGPPCPAGTGCMSFTLEGVSHQRCLGGDACTEWVKCTGGTECVILESYPAQLRCAGKCTGADCDTSVSSPAP</sequence>
<dbReference type="Proteomes" id="UP000217289">
    <property type="component" value="Chromosome"/>
</dbReference>
<evidence type="ECO:0000313" key="2">
    <source>
        <dbReference type="Proteomes" id="UP000217289"/>
    </source>
</evidence>